<name>A0A0B0MI95_GOSAR</name>
<protein>
    <submittedName>
        <fullName evidence="1">Uncharacterized protein</fullName>
    </submittedName>
</protein>
<dbReference type="Proteomes" id="UP000032142">
    <property type="component" value="Unassembled WGS sequence"/>
</dbReference>
<gene>
    <name evidence="1" type="ORF">F383_18267</name>
</gene>
<keyword evidence="2" id="KW-1185">Reference proteome</keyword>
<accession>A0A0B0MI95</accession>
<sequence length="55" mass="6611">MMLHTAKLVYPMHQLSVPYLFEFRLLLTSKHTSHTYIFRHLLKIKVCHIMNVISE</sequence>
<dbReference type="AlphaFoldDB" id="A0A0B0MI95"/>
<dbReference type="EMBL" id="JRRC01067361">
    <property type="protein sequence ID" value="KHF99168.1"/>
    <property type="molecule type" value="Genomic_DNA"/>
</dbReference>
<comment type="caution">
    <text evidence="1">The sequence shown here is derived from an EMBL/GenBank/DDBJ whole genome shotgun (WGS) entry which is preliminary data.</text>
</comment>
<evidence type="ECO:0000313" key="2">
    <source>
        <dbReference type="Proteomes" id="UP000032142"/>
    </source>
</evidence>
<evidence type="ECO:0000313" key="1">
    <source>
        <dbReference type="EMBL" id="KHF99168.1"/>
    </source>
</evidence>
<organism evidence="1 2">
    <name type="scientific">Gossypium arboreum</name>
    <name type="common">Tree cotton</name>
    <name type="synonym">Gossypium nanking</name>
    <dbReference type="NCBI Taxonomy" id="29729"/>
    <lineage>
        <taxon>Eukaryota</taxon>
        <taxon>Viridiplantae</taxon>
        <taxon>Streptophyta</taxon>
        <taxon>Embryophyta</taxon>
        <taxon>Tracheophyta</taxon>
        <taxon>Spermatophyta</taxon>
        <taxon>Magnoliopsida</taxon>
        <taxon>eudicotyledons</taxon>
        <taxon>Gunneridae</taxon>
        <taxon>Pentapetalae</taxon>
        <taxon>rosids</taxon>
        <taxon>malvids</taxon>
        <taxon>Malvales</taxon>
        <taxon>Malvaceae</taxon>
        <taxon>Malvoideae</taxon>
        <taxon>Gossypium</taxon>
    </lineage>
</organism>
<reference evidence="2" key="1">
    <citation type="submission" date="2014-09" db="EMBL/GenBank/DDBJ databases">
        <authorList>
            <person name="Mudge J."/>
            <person name="Ramaraj T."/>
            <person name="Lindquist I.E."/>
            <person name="Bharti A.K."/>
            <person name="Sundararajan A."/>
            <person name="Cameron C.T."/>
            <person name="Woodward J.E."/>
            <person name="May G.D."/>
            <person name="Brubaker C."/>
            <person name="Broadhvest J."/>
            <person name="Wilkins T.A."/>
        </authorList>
    </citation>
    <scope>NUCLEOTIDE SEQUENCE</scope>
    <source>
        <strain evidence="2">cv. AKA8401</strain>
    </source>
</reference>
<proteinExistence type="predicted"/>